<sequence length="93" mass="9978">MAKRQTVNIYQPPKRLTGYARVSTDDQIHDAQIDELRAAGCDRIYQDHGSNASRARPVLTRMLGEITAGEGGVPIAERLVAAAKIASCVSGAK</sequence>
<evidence type="ECO:0000313" key="8">
    <source>
        <dbReference type="Proteomes" id="UP000194159"/>
    </source>
</evidence>
<keyword evidence="7" id="KW-0614">Plasmid</keyword>
<dbReference type="Pfam" id="PF00239">
    <property type="entry name" value="Resolvase"/>
    <property type="match status" value="1"/>
</dbReference>
<evidence type="ECO:0000259" key="6">
    <source>
        <dbReference type="PROSITE" id="PS51736"/>
    </source>
</evidence>
<evidence type="ECO:0000256" key="3">
    <source>
        <dbReference type="ARBA" id="ARBA00023172"/>
    </source>
</evidence>
<proteinExistence type="predicted"/>
<dbReference type="Proteomes" id="UP000194159">
    <property type="component" value="Plasmid pRetNXC12d"/>
</dbReference>
<dbReference type="PROSITE" id="PS51736">
    <property type="entry name" value="RECOMBINASES_3"/>
    <property type="match status" value="1"/>
</dbReference>
<evidence type="ECO:0000256" key="5">
    <source>
        <dbReference type="PROSITE-ProRule" id="PRU10137"/>
    </source>
</evidence>
<feature type="domain" description="Resolvase/invertase-type recombinase catalytic" evidence="6">
    <location>
        <begin position="15"/>
        <end position="93"/>
    </location>
</feature>
<dbReference type="GO" id="GO:0003677">
    <property type="term" value="F:DNA binding"/>
    <property type="evidence" value="ECO:0007669"/>
    <property type="project" value="UniProtKB-KW"/>
</dbReference>
<evidence type="ECO:0000256" key="4">
    <source>
        <dbReference type="PIRSR" id="PIRSR606118-50"/>
    </source>
</evidence>
<evidence type="ECO:0000256" key="1">
    <source>
        <dbReference type="ARBA" id="ARBA00022908"/>
    </source>
</evidence>
<dbReference type="SUPFAM" id="SSF53041">
    <property type="entry name" value="Resolvase-like"/>
    <property type="match status" value="1"/>
</dbReference>
<evidence type="ECO:0000256" key="2">
    <source>
        <dbReference type="ARBA" id="ARBA00023125"/>
    </source>
</evidence>
<dbReference type="InterPro" id="IPR036162">
    <property type="entry name" value="Resolvase-like_N_sf"/>
</dbReference>
<accession>A0AAN1BKU8</accession>
<gene>
    <name evidence="7" type="ORF">NXC12_PD00002</name>
</gene>
<dbReference type="InterPro" id="IPR006119">
    <property type="entry name" value="Resolv_N"/>
</dbReference>
<dbReference type="InterPro" id="IPR006118">
    <property type="entry name" value="Recombinase_CS"/>
</dbReference>
<geneLocation type="plasmid" evidence="8">
    <name>pretnxc12d</name>
</geneLocation>
<feature type="active site" description="O-(5'-phospho-DNA)-serine intermediate" evidence="4 5">
    <location>
        <position position="23"/>
    </location>
</feature>
<protein>
    <submittedName>
        <fullName evidence="7">Resolvase/recombinase domain-containing protein</fullName>
    </submittedName>
</protein>
<dbReference type="SMART" id="SM00857">
    <property type="entry name" value="Resolvase"/>
    <property type="match status" value="1"/>
</dbReference>
<dbReference type="PROSITE" id="PS00397">
    <property type="entry name" value="RECOMBINASES_1"/>
    <property type="match status" value="1"/>
</dbReference>
<organism evidence="7 8">
    <name type="scientific">Rhizobium etli</name>
    <dbReference type="NCBI Taxonomy" id="29449"/>
    <lineage>
        <taxon>Bacteria</taxon>
        <taxon>Pseudomonadati</taxon>
        <taxon>Pseudomonadota</taxon>
        <taxon>Alphaproteobacteria</taxon>
        <taxon>Hyphomicrobiales</taxon>
        <taxon>Rhizobiaceae</taxon>
        <taxon>Rhizobium/Agrobacterium group</taxon>
        <taxon>Rhizobium</taxon>
    </lineage>
</organism>
<dbReference type="Gene3D" id="3.40.50.1390">
    <property type="entry name" value="Resolvase, N-terminal catalytic domain"/>
    <property type="match status" value="1"/>
</dbReference>
<keyword evidence="2" id="KW-0238">DNA-binding</keyword>
<dbReference type="AlphaFoldDB" id="A0AAN1BKU8"/>
<dbReference type="EMBL" id="CP020910">
    <property type="protein sequence ID" value="ARQ13115.1"/>
    <property type="molecule type" value="Genomic_DNA"/>
</dbReference>
<reference evidence="7 8" key="1">
    <citation type="submission" date="2017-04" db="EMBL/GenBank/DDBJ databases">
        <title>Complete genome sequences of Rhizobium genomic linages associated to common bean (phaseolus vulgaris).</title>
        <authorList>
            <person name="Santamaria R.I."/>
            <person name="Bustos P."/>
            <person name="Perez-Carrascal O."/>
            <person name="Martinez-Flores I."/>
            <person name="Juarez S."/>
            <person name="Lozano L."/>
            <person name="Miranda F."/>
            <person name="Vinuesa P."/>
            <person name="Martinez-Romero E."/>
            <person name="Cevallos M.A."/>
            <person name="Romero D."/>
            <person name="Davila G."/>
            <person name="Gonzalez V."/>
        </authorList>
    </citation>
    <scope>NUCLEOTIDE SEQUENCE [LARGE SCALE GENOMIC DNA]</scope>
    <source>
        <strain evidence="7 8">NXC12</strain>
        <plasmid evidence="8">pretnxc12d</plasmid>
    </source>
</reference>
<dbReference type="GO" id="GO:0000150">
    <property type="term" value="F:DNA strand exchange activity"/>
    <property type="evidence" value="ECO:0007669"/>
    <property type="project" value="InterPro"/>
</dbReference>
<name>A0AAN1BKU8_RHIET</name>
<evidence type="ECO:0000313" key="7">
    <source>
        <dbReference type="EMBL" id="ARQ13115.1"/>
    </source>
</evidence>
<dbReference type="GO" id="GO:0015074">
    <property type="term" value="P:DNA integration"/>
    <property type="evidence" value="ECO:0007669"/>
    <property type="project" value="UniProtKB-KW"/>
</dbReference>
<keyword evidence="1" id="KW-0229">DNA integration</keyword>
<keyword evidence="3" id="KW-0233">DNA recombination</keyword>